<keyword evidence="1" id="KW-0812">Transmembrane</keyword>
<evidence type="ECO:0000313" key="2">
    <source>
        <dbReference type="EMBL" id="KUG19262.1"/>
    </source>
</evidence>
<feature type="transmembrane region" description="Helical" evidence="1">
    <location>
        <begin position="196"/>
        <end position="214"/>
    </location>
</feature>
<organism evidence="2">
    <name type="scientific">hydrocarbon metagenome</name>
    <dbReference type="NCBI Taxonomy" id="938273"/>
    <lineage>
        <taxon>unclassified sequences</taxon>
        <taxon>metagenomes</taxon>
        <taxon>ecological metagenomes</taxon>
    </lineage>
</organism>
<feature type="transmembrane region" description="Helical" evidence="1">
    <location>
        <begin position="141"/>
        <end position="159"/>
    </location>
</feature>
<comment type="caution">
    <text evidence="2">The sequence shown here is derived from an EMBL/GenBank/DDBJ whole genome shotgun (WGS) entry which is preliminary data.</text>
</comment>
<dbReference type="Pfam" id="PF04307">
    <property type="entry name" value="YdjM"/>
    <property type="match status" value="1"/>
</dbReference>
<keyword evidence="1" id="KW-0472">Membrane</keyword>
<dbReference type="InterPro" id="IPR007404">
    <property type="entry name" value="YdjM-like"/>
</dbReference>
<keyword evidence="1" id="KW-1133">Transmembrane helix</keyword>
<feature type="transmembrane region" description="Helical" evidence="1">
    <location>
        <begin position="220"/>
        <end position="239"/>
    </location>
</feature>
<gene>
    <name evidence="2" type="ORF">ASZ90_011018</name>
</gene>
<feature type="transmembrane region" description="Helical" evidence="1">
    <location>
        <begin position="68"/>
        <end position="88"/>
    </location>
</feature>
<sequence>MRGDQHVAISLCSAGLLLAPLSMSLEPAVILLALLGVFIGSLAPDADARDAAIFHTRVHGVKGVKGQILNAFAVVLPIFGYTIRYLIYYPLSLLTMIVFRKIYSHQHRGLLHSFAGTAVMTLLLLAYLRAGLTLAGLQQDAALAVFGLSFLGGCLLHLLEDSCTPGGVAWLFPASRQRISGRIQATGRFDPRPKGFAAVLAAGGAAVFALQYAACLQLEGIILAVAAFILLWIAFLATARVQW</sequence>
<evidence type="ECO:0000256" key="1">
    <source>
        <dbReference type="SAM" id="Phobius"/>
    </source>
</evidence>
<reference evidence="2" key="1">
    <citation type="journal article" date="2015" name="Proc. Natl. Acad. Sci. U.S.A.">
        <title>Networks of energetic and metabolic interactions define dynamics in microbial communities.</title>
        <authorList>
            <person name="Embree M."/>
            <person name="Liu J.K."/>
            <person name="Al-Bassam M.M."/>
            <person name="Zengler K."/>
        </authorList>
    </citation>
    <scope>NUCLEOTIDE SEQUENCE</scope>
</reference>
<accession>A0A0W8FEX9</accession>
<evidence type="ECO:0008006" key="3">
    <source>
        <dbReference type="Google" id="ProtNLM"/>
    </source>
</evidence>
<feature type="transmembrane region" description="Helical" evidence="1">
    <location>
        <begin position="109"/>
        <end position="129"/>
    </location>
</feature>
<dbReference type="EMBL" id="LNQE01001308">
    <property type="protein sequence ID" value="KUG19262.1"/>
    <property type="molecule type" value="Genomic_DNA"/>
</dbReference>
<proteinExistence type="predicted"/>
<protein>
    <recommendedName>
        <fullName evidence="3">Membrane-bound metal-dependent hydrolase</fullName>
    </recommendedName>
</protein>
<name>A0A0W8FEX9_9ZZZZ</name>
<dbReference type="AlphaFoldDB" id="A0A0W8FEX9"/>